<feature type="transmembrane region" description="Helical" evidence="1">
    <location>
        <begin position="91"/>
        <end position="117"/>
    </location>
</feature>
<name>A0ABS3U5Z7_9ACTN</name>
<feature type="transmembrane region" description="Helical" evidence="1">
    <location>
        <begin position="49"/>
        <end position="71"/>
    </location>
</feature>
<keyword evidence="1" id="KW-0812">Transmembrane</keyword>
<dbReference type="EMBL" id="JAGFNP010000004">
    <property type="protein sequence ID" value="MBO3733173.1"/>
    <property type="molecule type" value="Genomic_DNA"/>
</dbReference>
<keyword evidence="1" id="KW-1133">Transmembrane helix</keyword>
<sequence>MTTALAKRRYRLGWRLFKGTVLWARLWLLAGAALTLIASAVFATAIETGMWPVAASVLQWFAAVAASGLLYARLPVWISQGWTRREITVGFAVFGVLASVALAAFVTAGFAAEHAVLALIDQAPGTWGDALASGARYLAVTPIYFFSGALIGVLAARFSGAAWFTAAALVGAALLYTVVLSLEFGVVWFEGALSPAAWTATALALIAALLAAYASTLRTLPIRAKA</sequence>
<keyword evidence="1" id="KW-0472">Membrane</keyword>
<feature type="transmembrane region" description="Helical" evidence="1">
    <location>
        <begin position="21"/>
        <end position="43"/>
    </location>
</feature>
<organism evidence="2 3">
    <name type="scientific">Glycomyces niveus</name>
    <dbReference type="NCBI Taxonomy" id="2820287"/>
    <lineage>
        <taxon>Bacteria</taxon>
        <taxon>Bacillati</taxon>
        <taxon>Actinomycetota</taxon>
        <taxon>Actinomycetes</taxon>
        <taxon>Glycomycetales</taxon>
        <taxon>Glycomycetaceae</taxon>
        <taxon>Glycomyces</taxon>
    </lineage>
</organism>
<comment type="caution">
    <text evidence="2">The sequence shown here is derived from an EMBL/GenBank/DDBJ whole genome shotgun (WGS) entry which is preliminary data.</text>
</comment>
<evidence type="ECO:0000313" key="2">
    <source>
        <dbReference type="EMBL" id="MBO3733173.1"/>
    </source>
</evidence>
<dbReference type="RefSeq" id="WP_208496063.1">
    <property type="nucleotide sequence ID" value="NZ_JAGFNP010000004.1"/>
</dbReference>
<keyword evidence="3" id="KW-1185">Reference proteome</keyword>
<proteinExistence type="predicted"/>
<evidence type="ECO:0008006" key="4">
    <source>
        <dbReference type="Google" id="ProtNLM"/>
    </source>
</evidence>
<evidence type="ECO:0000313" key="3">
    <source>
        <dbReference type="Proteomes" id="UP000681341"/>
    </source>
</evidence>
<feature type="transmembrane region" description="Helical" evidence="1">
    <location>
        <begin position="195"/>
        <end position="215"/>
    </location>
</feature>
<dbReference type="Proteomes" id="UP000681341">
    <property type="component" value="Unassembled WGS sequence"/>
</dbReference>
<evidence type="ECO:0000256" key="1">
    <source>
        <dbReference type="SAM" id="Phobius"/>
    </source>
</evidence>
<feature type="transmembrane region" description="Helical" evidence="1">
    <location>
        <begin position="163"/>
        <end position="189"/>
    </location>
</feature>
<feature type="transmembrane region" description="Helical" evidence="1">
    <location>
        <begin position="137"/>
        <end position="156"/>
    </location>
</feature>
<protein>
    <recommendedName>
        <fullName evidence="4">ABC transporter permease</fullName>
    </recommendedName>
</protein>
<reference evidence="2 3" key="1">
    <citation type="submission" date="2021-03" db="EMBL/GenBank/DDBJ databases">
        <title>Glycomyces sp. nov., a novel actinomycete isolated from soil.</title>
        <authorList>
            <person name="Yang X."/>
            <person name="Xu X."/>
        </authorList>
    </citation>
    <scope>NUCLEOTIDE SEQUENCE [LARGE SCALE GENOMIC DNA]</scope>
    <source>
        <strain evidence="2 3">NEAU-S30</strain>
    </source>
</reference>
<accession>A0ABS3U5Z7</accession>
<gene>
    <name evidence="2" type="ORF">J5V16_10095</name>
</gene>